<gene>
    <name evidence="2" type="ORF">RWH45_14850</name>
</gene>
<feature type="transmembrane region" description="Helical" evidence="1">
    <location>
        <begin position="165"/>
        <end position="184"/>
    </location>
</feature>
<feature type="transmembrane region" description="Helical" evidence="1">
    <location>
        <begin position="196"/>
        <end position="217"/>
    </location>
</feature>
<proteinExistence type="predicted"/>
<comment type="caution">
    <text evidence="2">The sequence shown here is derived from an EMBL/GenBank/DDBJ whole genome shotgun (WGS) entry which is preliminary data.</text>
</comment>
<accession>A0ABU3TAU6</accession>
<feature type="transmembrane region" description="Helical" evidence="1">
    <location>
        <begin position="30"/>
        <end position="53"/>
    </location>
</feature>
<keyword evidence="3" id="KW-1185">Reference proteome</keyword>
<dbReference type="EMBL" id="JAWDIS010000003">
    <property type="protein sequence ID" value="MDU0368493.1"/>
    <property type="molecule type" value="Genomic_DNA"/>
</dbReference>
<dbReference type="RefSeq" id="WP_315995652.1">
    <property type="nucleotide sequence ID" value="NZ_JAWDIS010000003.1"/>
</dbReference>
<name>A0ABU3TAU6_9MICO</name>
<dbReference type="Proteomes" id="UP001263371">
    <property type="component" value="Unassembled WGS sequence"/>
</dbReference>
<protein>
    <recommendedName>
        <fullName evidence="4">MFS transporter</fullName>
    </recommendedName>
</protein>
<keyword evidence="1" id="KW-0472">Membrane</keyword>
<sequence>MSPRRAAIVVAVVALPVVVASLVSLPSGGVVSLVSALGLAAGLTGVGVALVWATRSSWEPEPAASPRTPDRAAAHRRARRLLRVQGWVGVAGGLGILVLSHGMDDGERATVRLGALGVGLLILGAVSIVIARATGRGRKEEDAAPDDGPLPSGWILVSRRDRGSLLLFAVPALVAGVWGVWQFVPLVLLSVREAPAGILVALGVGVVAAVAGGVAWARRQVPDVWVDVEAGRARVGSRVVAGSELTSARLSATAMIIGGTRSLFLILEGPEKLRVPLLLRRHGALAMTPMQRRAALALVDAAAIELPRAKEDPTGKFSRTLFPTHLDAAQARDLVAHPPRSDEDLPVAVG</sequence>
<evidence type="ECO:0000313" key="3">
    <source>
        <dbReference type="Proteomes" id="UP001263371"/>
    </source>
</evidence>
<evidence type="ECO:0000313" key="2">
    <source>
        <dbReference type="EMBL" id="MDU0368493.1"/>
    </source>
</evidence>
<evidence type="ECO:0000256" key="1">
    <source>
        <dbReference type="SAM" id="Phobius"/>
    </source>
</evidence>
<feature type="transmembrane region" description="Helical" evidence="1">
    <location>
        <begin position="109"/>
        <end position="131"/>
    </location>
</feature>
<organism evidence="2 3">
    <name type="scientific">Microbacterium galbum</name>
    <dbReference type="NCBI Taxonomy" id="3075994"/>
    <lineage>
        <taxon>Bacteria</taxon>
        <taxon>Bacillati</taxon>
        <taxon>Actinomycetota</taxon>
        <taxon>Actinomycetes</taxon>
        <taxon>Micrococcales</taxon>
        <taxon>Microbacteriaceae</taxon>
        <taxon>Microbacterium</taxon>
    </lineage>
</organism>
<keyword evidence="1" id="KW-1133">Transmembrane helix</keyword>
<reference evidence="2 3" key="1">
    <citation type="submission" date="2023-09" db="EMBL/GenBank/DDBJ databases">
        <title>Microbacterium fusihabitans sp. nov., Microbacterium phycihabitans sp. nov., and Microbacterium cervinum sp. nov., isolated from dried seaweeds of beach.</title>
        <authorList>
            <person name="Lee S.D."/>
        </authorList>
    </citation>
    <scope>NUCLEOTIDE SEQUENCE [LARGE SCALE GENOMIC DNA]</scope>
    <source>
        <strain evidence="2 3">KSW4-17</strain>
    </source>
</reference>
<keyword evidence="1" id="KW-0812">Transmembrane</keyword>
<evidence type="ECO:0008006" key="4">
    <source>
        <dbReference type="Google" id="ProtNLM"/>
    </source>
</evidence>
<feature type="transmembrane region" description="Helical" evidence="1">
    <location>
        <begin position="84"/>
        <end position="103"/>
    </location>
</feature>